<dbReference type="CDD" id="cd02440">
    <property type="entry name" value="AdoMet_MTases"/>
    <property type="match status" value="1"/>
</dbReference>
<sequence length="789" mass="88718">MNTAVCLQVRLDSSRLPGKALIKIEDLTIVEHAMRAIGMVDADLRLLLTTEECLDDLAPLAEKWNFIPFAGPKEDVLLRFVQAARKYDIRTVIRATGDNPLVSARMADEVLAEHRKTGADYSNWPDAPLGTGIEIVETSALERALAESSAPYDHEHVTPWIYNNPGKFHLNIHRVPPEYYFTAKVSVDTAEDLDKIRKIFSDLYRNRPTEIDELVNYLKNRTILIPSTVEGNGTGHIKRMISLASKLKGAVSIYIDSRHLERVLPTFPDEIRPLIVSSMEKPETYGRIVVDSRVTSEDFFLQNLQGGNVIAIDEGGPLRRRIPYLIDILPLPERFGKPNISSLSFLDLPERSEPAATGEKILISFGGEDPAGLTTALCRFIEEECEELIDNVTVVLGPQYRGSEPDRAFHILRNPPSLRAVMKESSAVICSYGLTAYEAASLSLPVLLINPSAYHEELSDLSGFASTGVGPEKKSVLERFLKNPRNFPIVRKDFSGPAFSETIESLNPSGRGCPLCGSADFDVEARFEEKTYCRCRNCSMLFMINYAPEKMSYGEEYFFEQYEKQYGKTYIDDFDHLCELAGSRLKMIGRLAAGERKRLLDCGCAYGPFLKKSEQYGYKPFGTDISPDAVEYVSSTLGYKVVQAPFESFYVPEEWDAVEFDVLTMWYVIEHFPDLQPVLKKVNRLVRTGGIFAFSTPSGSGISSLKDRLDFLKLSPDDHYTVWEPELSASFLERYGFRIEKIRVTGHHPERFPSILARSGAGRSLLNLYSHYAGLGDTFEIYARKVKDL</sequence>
<comment type="caution">
    <text evidence="1">The sequence shown here is derived from an EMBL/GenBank/DDBJ whole genome shotgun (WGS) entry which is preliminary data.</text>
</comment>
<dbReference type="SUPFAM" id="SSF53335">
    <property type="entry name" value="S-adenosyl-L-methionine-dependent methyltransferases"/>
    <property type="match status" value="1"/>
</dbReference>
<dbReference type="InterPro" id="IPR003329">
    <property type="entry name" value="Cytidylyl_trans"/>
</dbReference>
<dbReference type="AlphaFoldDB" id="A0A841R7I2"/>
<dbReference type="Proteomes" id="UP000587760">
    <property type="component" value="Unassembled WGS sequence"/>
</dbReference>
<dbReference type="InterPro" id="IPR029044">
    <property type="entry name" value="Nucleotide-diphossugar_trans"/>
</dbReference>
<dbReference type="GO" id="GO:0008168">
    <property type="term" value="F:methyltransferase activity"/>
    <property type="evidence" value="ECO:0007669"/>
    <property type="project" value="UniProtKB-KW"/>
</dbReference>
<dbReference type="PANTHER" id="PTHR43861">
    <property type="entry name" value="TRANS-ACONITATE 2-METHYLTRANSFERASE-RELATED"/>
    <property type="match status" value="1"/>
</dbReference>
<evidence type="ECO:0000313" key="1">
    <source>
        <dbReference type="EMBL" id="MBB6479157.1"/>
    </source>
</evidence>
<keyword evidence="1" id="KW-0489">Methyltransferase</keyword>
<dbReference type="GO" id="GO:0016779">
    <property type="term" value="F:nucleotidyltransferase activity"/>
    <property type="evidence" value="ECO:0007669"/>
    <property type="project" value="UniProtKB-KW"/>
</dbReference>
<dbReference type="RefSeq" id="WP_184744049.1">
    <property type="nucleotide sequence ID" value="NZ_JACHGJ010000001.1"/>
</dbReference>
<dbReference type="PANTHER" id="PTHR43861:SF6">
    <property type="entry name" value="METHYLTRANSFERASE TYPE 11"/>
    <property type="match status" value="1"/>
</dbReference>
<dbReference type="EMBL" id="JACHGJ010000001">
    <property type="protein sequence ID" value="MBB6479157.1"/>
    <property type="molecule type" value="Genomic_DNA"/>
</dbReference>
<gene>
    <name evidence="1" type="ORF">HNR50_000790</name>
</gene>
<dbReference type="GO" id="GO:0032259">
    <property type="term" value="P:methylation"/>
    <property type="evidence" value="ECO:0007669"/>
    <property type="project" value="UniProtKB-KW"/>
</dbReference>
<name>A0A841R7I2_9SPIO</name>
<protein>
    <submittedName>
        <fullName evidence="1">Spore coat polysaccharide biosynthesis protein SpsF (Cytidylyltransferase family)/SAM-dependent methyltransferase</fullName>
    </submittedName>
</protein>
<accession>A0A841R7I2</accession>
<dbReference type="Gene3D" id="3.90.550.10">
    <property type="entry name" value="Spore Coat Polysaccharide Biosynthesis Protein SpsA, Chain A"/>
    <property type="match status" value="1"/>
</dbReference>
<dbReference type="SUPFAM" id="SSF53448">
    <property type="entry name" value="Nucleotide-diphospho-sugar transferases"/>
    <property type="match status" value="1"/>
</dbReference>
<dbReference type="Gene3D" id="3.40.50.150">
    <property type="entry name" value="Vaccinia Virus protein VP39"/>
    <property type="match status" value="1"/>
</dbReference>
<keyword evidence="2" id="KW-1185">Reference proteome</keyword>
<dbReference type="Pfam" id="PF13489">
    <property type="entry name" value="Methyltransf_23"/>
    <property type="match status" value="1"/>
</dbReference>
<reference evidence="1 2" key="1">
    <citation type="submission" date="2020-08" db="EMBL/GenBank/DDBJ databases">
        <title>Genomic Encyclopedia of Type Strains, Phase IV (KMG-IV): sequencing the most valuable type-strain genomes for metagenomic binning, comparative biology and taxonomic classification.</title>
        <authorList>
            <person name="Goeker M."/>
        </authorList>
    </citation>
    <scope>NUCLEOTIDE SEQUENCE [LARGE SCALE GENOMIC DNA]</scope>
    <source>
        <strain evidence="1 2">DSM 2461</strain>
    </source>
</reference>
<organism evidence="1 2">
    <name type="scientific">Spirochaeta isovalerica</name>
    <dbReference type="NCBI Taxonomy" id="150"/>
    <lineage>
        <taxon>Bacteria</taxon>
        <taxon>Pseudomonadati</taxon>
        <taxon>Spirochaetota</taxon>
        <taxon>Spirochaetia</taxon>
        <taxon>Spirochaetales</taxon>
        <taxon>Spirochaetaceae</taxon>
        <taxon>Spirochaeta</taxon>
    </lineage>
</organism>
<keyword evidence="1" id="KW-0808">Transferase</keyword>
<dbReference type="Gene3D" id="3.40.50.2000">
    <property type="entry name" value="Glycogen Phosphorylase B"/>
    <property type="match status" value="1"/>
</dbReference>
<dbReference type="InterPro" id="IPR029063">
    <property type="entry name" value="SAM-dependent_MTases_sf"/>
</dbReference>
<proteinExistence type="predicted"/>
<evidence type="ECO:0000313" key="2">
    <source>
        <dbReference type="Proteomes" id="UP000587760"/>
    </source>
</evidence>
<dbReference type="Pfam" id="PF02348">
    <property type="entry name" value="CTP_transf_3"/>
    <property type="match status" value="1"/>
</dbReference>
<keyword evidence="1" id="KW-0548">Nucleotidyltransferase</keyword>